<dbReference type="SUPFAM" id="SSF55120">
    <property type="entry name" value="Pseudouridine synthase"/>
    <property type="match status" value="1"/>
</dbReference>
<reference evidence="6" key="1">
    <citation type="submission" date="2024-02" db="EMBL/GenBank/DDBJ databases">
        <authorList>
            <consortium name="ELIXIR-Norway"/>
            <consortium name="Elixir Norway"/>
        </authorList>
    </citation>
    <scope>NUCLEOTIDE SEQUENCE</scope>
</reference>
<evidence type="ECO:0000256" key="4">
    <source>
        <dbReference type="RuleBase" id="RU003792"/>
    </source>
</evidence>
<evidence type="ECO:0000313" key="6">
    <source>
        <dbReference type="EMBL" id="CAK9276960.1"/>
    </source>
</evidence>
<accession>A0ABP0XEK6</accession>
<comment type="similarity">
    <text evidence="1 4">Belongs to the tRNA pseudouridine synthase TruA family.</text>
</comment>
<dbReference type="Proteomes" id="UP001497444">
    <property type="component" value="Chromosome 8"/>
</dbReference>
<dbReference type="InterPro" id="IPR020103">
    <property type="entry name" value="PsdUridine_synth_cat_dom_sf"/>
</dbReference>
<dbReference type="InterPro" id="IPR001406">
    <property type="entry name" value="PsdUridine_synth_TruA"/>
</dbReference>
<name>A0ABP0XEK6_9BRYO</name>
<keyword evidence="3 4" id="KW-0413">Isomerase</keyword>
<dbReference type="EC" id="5.4.99.12" evidence="4"/>
<dbReference type="Pfam" id="PF01416">
    <property type="entry name" value="PseudoU_synth_1"/>
    <property type="match status" value="2"/>
</dbReference>
<feature type="domain" description="Pseudouridine synthase I TruA alpha/beta" evidence="5">
    <location>
        <begin position="54"/>
        <end position="162"/>
    </location>
</feature>
<evidence type="ECO:0000256" key="3">
    <source>
        <dbReference type="ARBA" id="ARBA00023235"/>
    </source>
</evidence>
<dbReference type="Gene3D" id="3.30.70.660">
    <property type="entry name" value="Pseudouridine synthase I, catalytic domain, C-terminal subdomain"/>
    <property type="match status" value="1"/>
</dbReference>
<dbReference type="PANTHER" id="PTHR11142:SF0">
    <property type="entry name" value="TRNA PSEUDOURIDINE SYNTHASE-LIKE 1"/>
    <property type="match status" value="1"/>
</dbReference>
<organism evidence="6 7">
    <name type="scientific">Sphagnum jensenii</name>
    <dbReference type="NCBI Taxonomy" id="128206"/>
    <lineage>
        <taxon>Eukaryota</taxon>
        <taxon>Viridiplantae</taxon>
        <taxon>Streptophyta</taxon>
        <taxon>Embryophyta</taxon>
        <taxon>Bryophyta</taxon>
        <taxon>Sphagnophytina</taxon>
        <taxon>Sphagnopsida</taxon>
        <taxon>Sphagnales</taxon>
        <taxon>Sphagnaceae</taxon>
        <taxon>Sphagnum</taxon>
    </lineage>
</organism>
<keyword evidence="2 4" id="KW-0819">tRNA processing</keyword>
<dbReference type="InterPro" id="IPR020095">
    <property type="entry name" value="PsdUridine_synth_TruA_C"/>
</dbReference>
<comment type="catalytic activity">
    <reaction evidence="4">
        <text>uridine(38/39/40) in tRNA = pseudouridine(38/39/40) in tRNA</text>
        <dbReference type="Rhea" id="RHEA:22376"/>
        <dbReference type="Rhea" id="RHEA-COMP:10085"/>
        <dbReference type="Rhea" id="RHEA-COMP:10087"/>
        <dbReference type="ChEBI" id="CHEBI:65314"/>
        <dbReference type="ChEBI" id="CHEBI:65315"/>
        <dbReference type="EC" id="5.4.99.12"/>
    </reaction>
</comment>
<feature type="domain" description="Pseudouridine synthase I TruA alpha/beta" evidence="5">
    <location>
        <begin position="203"/>
        <end position="349"/>
    </location>
</feature>
<keyword evidence="7" id="KW-1185">Reference proteome</keyword>
<dbReference type="Gene3D" id="3.30.70.580">
    <property type="entry name" value="Pseudouridine synthase I, catalytic domain, N-terminal subdomain"/>
    <property type="match status" value="1"/>
</dbReference>
<proteinExistence type="inferred from homology"/>
<evidence type="ECO:0000259" key="5">
    <source>
        <dbReference type="Pfam" id="PF01416"/>
    </source>
</evidence>
<dbReference type="InterPro" id="IPR020094">
    <property type="entry name" value="TruA/RsuA/RluB/E/F_N"/>
</dbReference>
<protein>
    <recommendedName>
        <fullName evidence="4">tRNA pseudouridine synthase</fullName>
        <ecNumber evidence="4">5.4.99.12</ecNumber>
    </recommendedName>
</protein>
<dbReference type="InterPro" id="IPR020097">
    <property type="entry name" value="PsdUridine_synth_TruA_a/b_dom"/>
</dbReference>
<dbReference type="CDD" id="cd02570">
    <property type="entry name" value="PseudoU_synth_EcTruA"/>
    <property type="match status" value="1"/>
</dbReference>
<dbReference type="EMBL" id="OZ020103">
    <property type="protein sequence ID" value="CAK9276960.1"/>
    <property type="molecule type" value="Genomic_DNA"/>
</dbReference>
<dbReference type="HAMAP" id="MF_00171">
    <property type="entry name" value="TruA"/>
    <property type="match status" value="1"/>
</dbReference>
<sequence>MRNNLHNILDVNVNIGRVKELVKSEGKKRKWAREDNMMASSNGGGIQRYFITLEYVGTRFLGFQKQKGMRTVQGVLEAAFEMFVGHPVVSAASSRTDTGVHATANVCHVDVVRYSKRKPGEVMPPHEPETVKKAVNHFLQKEGDDVAIVNVRRVPLDFHARFQAKERTYHYRILAGTGLLSVFEKDRAWHVPEELDLADMQEACRVLIGHHDFSSFRAAGCQALSPLKTLDELNVCETPTWPCFPTQEQRRSFTPASESCKDKGESLSGSEDMDVNADAKRKLRCFVVTARARSFLYHQVRLLVGLLKAVGSKALTTKDVQQILDAQTITATPAMAPACGLYLVDVKYNFTCSNSKERHTDVADDGLDEFSN</sequence>
<evidence type="ECO:0000256" key="1">
    <source>
        <dbReference type="ARBA" id="ARBA00009375"/>
    </source>
</evidence>
<gene>
    <name evidence="6" type="ORF">CSSPJE1EN1_LOCUS22438</name>
</gene>
<evidence type="ECO:0000256" key="2">
    <source>
        <dbReference type="ARBA" id="ARBA00022694"/>
    </source>
</evidence>
<dbReference type="PANTHER" id="PTHR11142">
    <property type="entry name" value="PSEUDOURIDYLATE SYNTHASE"/>
    <property type="match status" value="1"/>
</dbReference>
<evidence type="ECO:0000313" key="7">
    <source>
        <dbReference type="Proteomes" id="UP001497444"/>
    </source>
</evidence>